<sequence length="151" mass="18213">MKWLIDNLEIQTSPCQKSDRDFVLSLIKKTLFPYVAKYYKPSIKMFDDRFSKDYKERKILLRGKRRIGFFQLKKTNKRLIINGLFLSPSYQGKGIGKFLMTYFEMFAQKNKLKNIELQIWDNNPAKDFYKKNGYKIVIRKNHKYTMSKEIK</sequence>
<name>A0A1F6NPA3_9BACT</name>
<dbReference type="PANTHER" id="PTHR42919">
    <property type="entry name" value="N-ALPHA-ACETYLTRANSFERASE"/>
    <property type="match status" value="1"/>
</dbReference>
<dbReference type="PANTHER" id="PTHR42919:SF8">
    <property type="entry name" value="N-ALPHA-ACETYLTRANSFERASE 50"/>
    <property type="match status" value="1"/>
</dbReference>
<dbReference type="EMBL" id="MFQW01000037">
    <property type="protein sequence ID" value="OGH85772.1"/>
    <property type="molecule type" value="Genomic_DNA"/>
</dbReference>
<evidence type="ECO:0000313" key="5">
    <source>
        <dbReference type="Proteomes" id="UP000178349"/>
    </source>
</evidence>
<evidence type="ECO:0000256" key="1">
    <source>
        <dbReference type="ARBA" id="ARBA00022679"/>
    </source>
</evidence>
<evidence type="ECO:0000256" key="2">
    <source>
        <dbReference type="ARBA" id="ARBA00023315"/>
    </source>
</evidence>
<dbReference type="Gene3D" id="3.40.630.30">
    <property type="match status" value="1"/>
</dbReference>
<dbReference type="InterPro" id="IPR051556">
    <property type="entry name" value="N-term/lysine_N-AcTrnsfr"/>
</dbReference>
<dbReference type="Proteomes" id="UP000178349">
    <property type="component" value="Unassembled WGS sequence"/>
</dbReference>
<dbReference type="CDD" id="cd04301">
    <property type="entry name" value="NAT_SF"/>
    <property type="match status" value="1"/>
</dbReference>
<evidence type="ECO:0000259" key="3">
    <source>
        <dbReference type="PROSITE" id="PS51186"/>
    </source>
</evidence>
<dbReference type="PROSITE" id="PS51186">
    <property type="entry name" value="GNAT"/>
    <property type="match status" value="1"/>
</dbReference>
<comment type="caution">
    <text evidence="4">The sequence shown here is derived from an EMBL/GenBank/DDBJ whole genome shotgun (WGS) entry which is preliminary data.</text>
</comment>
<keyword evidence="1" id="KW-0808">Transferase</keyword>
<dbReference type="AlphaFoldDB" id="A0A1F6NPA3"/>
<dbReference type="GO" id="GO:0016747">
    <property type="term" value="F:acyltransferase activity, transferring groups other than amino-acyl groups"/>
    <property type="evidence" value="ECO:0007669"/>
    <property type="project" value="InterPro"/>
</dbReference>
<proteinExistence type="predicted"/>
<dbReference type="SUPFAM" id="SSF55729">
    <property type="entry name" value="Acyl-CoA N-acyltransferases (Nat)"/>
    <property type="match status" value="1"/>
</dbReference>
<accession>A0A1F6NPA3</accession>
<reference evidence="4 5" key="1">
    <citation type="journal article" date="2016" name="Nat. Commun.">
        <title>Thousands of microbial genomes shed light on interconnected biogeochemical processes in an aquifer system.</title>
        <authorList>
            <person name="Anantharaman K."/>
            <person name="Brown C.T."/>
            <person name="Hug L.A."/>
            <person name="Sharon I."/>
            <person name="Castelle C.J."/>
            <person name="Probst A.J."/>
            <person name="Thomas B.C."/>
            <person name="Singh A."/>
            <person name="Wilkins M.J."/>
            <person name="Karaoz U."/>
            <person name="Brodie E.L."/>
            <person name="Williams K.H."/>
            <person name="Hubbard S.S."/>
            <person name="Banfield J.F."/>
        </authorList>
    </citation>
    <scope>NUCLEOTIDE SEQUENCE [LARGE SCALE GENOMIC DNA]</scope>
</reference>
<dbReference type="InterPro" id="IPR016181">
    <property type="entry name" value="Acyl_CoA_acyltransferase"/>
</dbReference>
<organism evidence="4 5">
    <name type="scientific">Candidatus Magasanikbacteria bacterium RIFOXYC12_FULL_33_11</name>
    <dbReference type="NCBI Taxonomy" id="1798701"/>
    <lineage>
        <taxon>Bacteria</taxon>
        <taxon>Candidatus Magasanikiibacteriota</taxon>
    </lineage>
</organism>
<evidence type="ECO:0000313" key="4">
    <source>
        <dbReference type="EMBL" id="OGH85772.1"/>
    </source>
</evidence>
<feature type="domain" description="N-acetyltransferase" evidence="3">
    <location>
        <begin position="10"/>
        <end position="151"/>
    </location>
</feature>
<dbReference type="InterPro" id="IPR000182">
    <property type="entry name" value="GNAT_dom"/>
</dbReference>
<gene>
    <name evidence="4" type="ORF">A2493_00970</name>
</gene>
<protein>
    <recommendedName>
        <fullName evidence="3">N-acetyltransferase domain-containing protein</fullName>
    </recommendedName>
</protein>
<dbReference type="Pfam" id="PF13508">
    <property type="entry name" value="Acetyltransf_7"/>
    <property type="match status" value="1"/>
</dbReference>
<keyword evidence="2" id="KW-0012">Acyltransferase</keyword>